<dbReference type="InterPro" id="IPR001005">
    <property type="entry name" value="SANT/Myb"/>
</dbReference>
<keyword evidence="1" id="KW-0539">Nucleus</keyword>
<feature type="compositionally biased region" description="Polar residues" evidence="2">
    <location>
        <begin position="343"/>
        <end position="352"/>
    </location>
</feature>
<feature type="region of interest" description="Disordered" evidence="2">
    <location>
        <begin position="1"/>
        <end position="35"/>
    </location>
</feature>
<evidence type="ECO:0000259" key="3">
    <source>
        <dbReference type="PROSITE" id="PS50090"/>
    </source>
</evidence>
<dbReference type="Gene3D" id="1.10.10.60">
    <property type="entry name" value="Homeodomain-like"/>
    <property type="match status" value="1"/>
</dbReference>
<dbReference type="Gene3D" id="1.10.246.220">
    <property type="match status" value="1"/>
</dbReference>
<dbReference type="PROSITE" id="PS51294">
    <property type="entry name" value="HTH_MYB"/>
    <property type="match status" value="1"/>
</dbReference>
<name>A0A9W8CQ85_9FUNG</name>
<reference evidence="5" key="1">
    <citation type="submission" date="2022-07" db="EMBL/GenBank/DDBJ databases">
        <title>Phylogenomic reconstructions and comparative analyses of Kickxellomycotina fungi.</title>
        <authorList>
            <person name="Reynolds N.K."/>
            <person name="Stajich J.E."/>
            <person name="Barry K."/>
            <person name="Grigoriev I.V."/>
            <person name="Crous P."/>
            <person name="Smith M.E."/>
        </authorList>
    </citation>
    <scope>NUCLEOTIDE SEQUENCE</scope>
    <source>
        <strain evidence="5">NBRC 32514</strain>
    </source>
</reference>
<feature type="domain" description="HTH myb-type" evidence="4">
    <location>
        <begin position="357"/>
        <end position="416"/>
    </location>
</feature>
<feature type="region of interest" description="Disordered" evidence="2">
    <location>
        <begin position="415"/>
        <end position="446"/>
    </location>
</feature>
<dbReference type="Pfam" id="PF00249">
    <property type="entry name" value="Myb_DNA-binding"/>
    <property type="match status" value="1"/>
</dbReference>
<proteinExistence type="predicted"/>
<feature type="compositionally biased region" description="Basic and acidic residues" evidence="2">
    <location>
        <begin position="357"/>
        <end position="367"/>
    </location>
</feature>
<dbReference type="PANTHER" id="PTHR46734">
    <property type="entry name" value="TELOMERIC REPEAT-BINDING FACTOR 1 TERF1"/>
    <property type="match status" value="1"/>
</dbReference>
<feature type="region of interest" description="Disordered" evidence="2">
    <location>
        <begin position="588"/>
        <end position="716"/>
    </location>
</feature>
<feature type="compositionally biased region" description="Low complexity" evidence="2">
    <location>
        <begin position="312"/>
        <end position="321"/>
    </location>
</feature>
<evidence type="ECO:0000256" key="1">
    <source>
        <dbReference type="ARBA" id="ARBA00023242"/>
    </source>
</evidence>
<feature type="region of interest" description="Disordered" evidence="2">
    <location>
        <begin position="148"/>
        <end position="169"/>
    </location>
</feature>
<dbReference type="Proteomes" id="UP001149813">
    <property type="component" value="Unassembled WGS sequence"/>
</dbReference>
<feature type="compositionally biased region" description="Low complexity" evidence="2">
    <location>
        <begin position="421"/>
        <end position="432"/>
    </location>
</feature>
<evidence type="ECO:0008006" key="7">
    <source>
        <dbReference type="Google" id="ProtNLM"/>
    </source>
</evidence>
<dbReference type="SUPFAM" id="SSF46689">
    <property type="entry name" value="Homeodomain-like"/>
    <property type="match status" value="2"/>
</dbReference>
<dbReference type="InterPro" id="IPR009057">
    <property type="entry name" value="Homeodomain-like_sf"/>
</dbReference>
<feature type="region of interest" description="Disordered" evidence="2">
    <location>
        <begin position="1359"/>
        <end position="1389"/>
    </location>
</feature>
<dbReference type="CDD" id="cd11660">
    <property type="entry name" value="SANT_TRF"/>
    <property type="match status" value="1"/>
</dbReference>
<feature type="compositionally biased region" description="Polar residues" evidence="2">
    <location>
        <begin position="1268"/>
        <end position="1277"/>
    </location>
</feature>
<dbReference type="InterPro" id="IPR052450">
    <property type="entry name" value="TRBD-Containing_Protein"/>
</dbReference>
<dbReference type="InterPro" id="IPR017930">
    <property type="entry name" value="Myb_dom"/>
</dbReference>
<protein>
    <recommendedName>
        <fullName evidence="7">Myb-like domain-containing protein</fullName>
    </recommendedName>
</protein>
<feature type="compositionally biased region" description="Polar residues" evidence="2">
    <location>
        <begin position="1"/>
        <end position="31"/>
    </location>
</feature>
<feature type="compositionally biased region" description="Low complexity" evidence="2">
    <location>
        <begin position="154"/>
        <end position="169"/>
    </location>
</feature>
<feature type="region of interest" description="Disordered" evidence="2">
    <location>
        <begin position="1259"/>
        <end position="1280"/>
    </location>
</feature>
<evidence type="ECO:0000259" key="4">
    <source>
        <dbReference type="PROSITE" id="PS51294"/>
    </source>
</evidence>
<feature type="region of interest" description="Disordered" evidence="2">
    <location>
        <begin position="308"/>
        <end position="370"/>
    </location>
</feature>
<feature type="compositionally biased region" description="Basic residues" evidence="2">
    <location>
        <begin position="636"/>
        <end position="645"/>
    </location>
</feature>
<feature type="domain" description="Myb-like" evidence="3">
    <location>
        <begin position="357"/>
        <end position="412"/>
    </location>
</feature>
<evidence type="ECO:0000313" key="6">
    <source>
        <dbReference type="Proteomes" id="UP001149813"/>
    </source>
</evidence>
<dbReference type="OrthoDB" id="608866at2759"/>
<gene>
    <name evidence="5" type="ORF">LPJ53_004034</name>
</gene>
<feature type="compositionally biased region" description="Polar residues" evidence="2">
    <location>
        <begin position="646"/>
        <end position="668"/>
    </location>
</feature>
<keyword evidence="6" id="KW-1185">Reference proteome</keyword>
<feature type="region of interest" description="Disordered" evidence="2">
    <location>
        <begin position="526"/>
        <end position="571"/>
    </location>
</feature>
<evidence type="ECO:0000313" key="5">
    <source>
        <dbReference type="EMBL" id="KAJ1721449.1"/>
    </source>
</evidence>
<feature type="compositionally biased region" description="Low complexity" evidence="2">
    <location>
        <begin position="1375"/>
        <end position="1389"/>
    </location>
</feature>
<feature type="region of interest" description="Disordered" evidence="2">
    <location>
        <begin position="1599"/>
        <end position="1625"/>
    </location>
</feature>
<evidence type="ECO:0000256" key="2">
    <source>
        <dbReference type="SAM" id="MobiDB-lite"/>
    </source>
</evidence>
<dbReference type="SMART" id="SM00717">
    <property type="entry name" value="SANT"/>
    <property type="match status" value="2"/>
</dbReference>
<accession>A0A9W8CQ85</accession>
<comment type="caution">
    <text evidence="5">The sequence shown here is derived from an EMBL/GenBank/DDBJ whole genome shotgun (WGS) entry which is preliminary data.</text>
</comment>
<organism evidence="5 6">
    <name type="scientific">Coemansia erecta</name>
    <dbReference type="NCBI Taxonomy" id="147472"/>
    <lineage>
        <taxon>Eukaryota</taxon>
        <taxon>Fungi</taxon>
        <taxon>Fungi incertae sedis</taxon>
        <taxon>Zoopagomycota</taxon>
        <taxon>Kickxellomycotina</taxon>
        <taxon>Kickxellomycetes</taxon>
        <taxon>Kickxellales</taxon>
        <taxon>Kickxellaceae</taxon>
        <taxon>Coemansia</taxon>
    </lineage>
</organism>
<dbReference type="PROSITE" id="PS50090">
    <property type="entry name" value="MYB_LIKE"/>
    <property type="match status" value="1"/>
</dbReference>
<feature type="compositionally biased region" description="Polar residues" evidence="2">
    <location>
        <begin position="1362"/>
        <end position="1374"/>
    </location>
</feature>
<dbReference type="PANTHER" id="PTHR46734:SF1">
    <property type="entry name" value="TELOMERIC REPEAT-BINDING FACTOR 1"/>
    <property type="match status" value="1"/>
</dbReference>
<feature type="compositionally biased region" description="Basic residues" evidence="2">
    <location>
        <begin position="689"/>
        <end position="698"/>
    </location>
</feature>
<feature type="region of interest" description="Disordered" evidence="2">
    <location>
        <begin position="107"/>
        <end position="126"/>
    </location>
</feature>
<sequence length="1625" mass="168638">MHPGQNNEDSSSHSTDSEQNGNTASESSSSLGDPATAAARVLAAWQDRTGTPGSTSAAAAIAAAAAISGPASEGGMPSGPWPHATHLAAGDRLQSSMSTPRVGHGSFGYHGREGSAPVPGVSDANRRRPDMGYLGLLNSAAVYISESKAPAPGQDSQRQPQQQQQEMSSSFMAHGDLLSNPGLTLSGINSRFNHVGTGSDDGHGGYNGHYSNQLTNSDYQKLAQALHHIAATTTGTDGGILSSVADDAQAPQPHYGTHQGYNAAVAAAAAAAAGSIHQDHLMAGRDQYTHGSVAGAYGVQHDQDIEMGEQPSASSTGRRASTGGGKRKRADGKGQTPTKRKSSLASDQSTKGTPIPDNRRAARKWTEEETENLLRGCSKYGVGAWKKILDDSAFKFNNRTSVDLKDRFRTIRAQECAHSPASKNKSKGSTKSNAKEPDVVWPLPPNSQRLQGLRRVQRKPTRNYTNDEDRRLLIGVMRHANHWTKIAADTDLQLNDRPGQSLRDRLRNAFPEVFELFGYVIPKKERADRERHTSPDLQSAEEPKAEASTLEATPKRKAPTGSKRLEGKIPEHINSKILEVLQRMNASLDPHPIPESDDETGSSYDADGDADADGDVQMGHADDDMHASAAASTVRKQQHSRKNRRLSTVGTTAMANSGTGSIGGSASNDNEDEPLALSAGVKSGSGKKTPAKRSRAKLKSGAASARRRNTQDHSRQLGALSTEIVANDGGIHSAPAHARDIGGSGSNGQFAGLADYSGSDQHRSGTISAGPFGHQRNFLFDSFAPSVFSRPIGAMTPTDQLDALALEGRAMSGYSTPSQSTKRRHSVQADFNDVMAAAADAAGIDRNNFSSAFPFFSTGVGSDISNSAVGTNGSAMQLGSADTFRRMTIGGAMNPDAYLFPRLPEEEAAAAAAAAVAATVAAADISAQISSNQSAAGTPTMDGSHVHGVTGADSAGISVSAADPIDYKLSANANIPTSAPLTSSVSVTDLRAGDHQGAATSQRGLLRSAQRLLRANGVADDNSIGLSTNPATNDGRLDFDAFSQLSQWFPNFAPTSLGWSIGDTGGHMSGESIDPNMLDAGLASTAMAAGAMGPGAAAPTSESTIMHARRRSQFDWYGLTPSLLAQLDSAAEPGNATATAAAVAQAATSDANATIASLGSFGLGSGPVSQSYRRPSMPIYPTFAYQPSDVLGMQTQDHQHSSSHMVDEDGQDVTSSGMVPMGLGDVSGHTLGAMAGASGFSTSSASSQRGLMNNATTPVFGPMLPPGSTGQRMTNGQGRRRTMHVPPSLLEDVATSEFTDEGALTVSSSSKSLLNMQSGRHSGSAYPPRPMVTSAAVRVRRSRTIGGNQNTIQAVVAHPTLGSDNSGAGHQPQHSASSSSALPPVSEAANVPPIQFPQLTTEHETNMQSQQPSSHYLPHRQSVAMGALDTAGIAASSGGRHTRTLSGTQLTQDAMNSLIGIHSGLMHVAAPGNGVDAASSMDVDFEAMATMSATGGPAAPIDLSSFKPSLWTSSAAFADGTPQLGTHDETRSLIDVRSVGGSRDASGLIDLYRPASSTPTGLGSRSGFLLSSAAAATAASDGGFMPMRNPSPILGQQLHTPTSGMSPVAPRSAASTPGRREAVGI</sequence>
<feature type="compositionally biased region" description="Acidic residues" evidence="2">
    <location>
        <begin position="595"/>
        <end position="614"/>
    </location>
</feature>
<dbReference type="EMBL" id="JANBOJ010000171">
    <property type="protein sequence ID" value="KAJ1721449.1"/>
    <property type="molecule type" value="Genomic_DNA"/>
</dbReference>